<gene>
    <name evidence="2" type="ORF">F8237_35610</name>
</gene>
<dbReference type="Gene3D" id="1.10.287.470">
    <property type="entry name" value="Helix hairpin bin"/>
    <property type="match status" value="1"/>
</dbReference>
<dbReference type="OrthoDB" id="7216696at2"/>
<sequence>MDVSMAGSEHKNPSGPRRRIVRLLAILAAIGGVGVLVVWGFLAGRGEATMEAERERPVKAPLRVSTDGRGQPVVTLDAATRRQSGVDVTKPKPTQYQEQVRAYGTVLDLDKLVTLDNNYVTAVAQLQSAQARIVASKAAFERAQALSKDNITTVAQLQSAQATFGADQAGVATAEAQVKTLKATALQEWGTVIGKALIEGGPLVTRLIERQTFLLQITLPPGTFITAAPKATVQFGASASRHQVDFVSPATQTDPKIQGLSFYYAADAASNLLPGMNVLAFLPSGAPIDGIEISASAVVWWTGRAWIYLRTGADTFTRHEIPTDMPAPGGGFIVSVKSLPPTPEIVTQGAQILLSEEFRAQIQVGEDNK</sequence>
<geneLocation type="plasmid" evidence="3">
    <name>pbbpl7hg1</name>
</geneLocation>
<organism evidence="2 3">
    <name type="scientific">Bradyrhizobium betae</name>
    <dbReference type="NCBI Taxonomy" id="244734"/>
    <lineage>
        <taxon>Bacteria</taxon>
        <taxon>Pseudomonadati</taxon>
        <taxon>Pseudomonadota</taxon>
        <taxon>Alphaproteobacteria</taxon>
        <taxon>Hyphomicrobiales</taxon>
        <taxon>Nitrobacteraceae</taxon>
        <taxon>Bradyrhizobium</taxon>
    </lineage>
</organism>
<name>A0A5P6PH64_9BRAD</name>
<dbReference type="AlphaFoldDB" id="A0A5P6PH64"/>
<reference evidence="3" key="1">
    <citation type="submission" date="2019-10" db="EMBL/GenBank/DDBJ databases">
        <title>Complete Genome Sequence of Bradyrhizobium betae type strain PL7HG1T.</title>
        <authorList>
            <person name="Bromfield E.S.P."/>
            <person name="Cloutier S."/>
        </authorList>
    </citation>
    <scope>NUCLEOTIDE SEQUENCE [LARGE SCALE GENOMIC DNA]</scope>
    <source>
        <strain evidence="3">PL7HG1</strain>
        <plasmid evidence="3">pbbpl7hg1</plasmid>
    </source>
</reference>
<feature type="transmembrane region" description="Helical" evidence="1">
    <location>
        <begin position="20"/>
        <end position="42"/>
    </location>
</feature>
<keyword evidence="2" id="KW-0614">Plasmid</keyword>
<dbReference type="Proteomes" id="UP000325641">
    <property type="component" value="Plasmid pBbPL7HG1"/>
</dbReference>
<accession>A0A5P6PH64</accession>
<evidence type="ECO:0000313" key="3">
    <source>
        <dbReference type="Proteomes" id="UP000325641"/>
    </source>
</evidence>
<dbReference type="EMBL" id="CP044544">
    <property type="protein sequence ID" value="QFI77620.1"/>
    <property type="molecule type" value="Genomic_DNA"/>
</dbReference>
<dbReference type="SUPFAM" id="SSF111369">
    <property type="entry name" value="HlyD-like secretion proteins"/>
    <property type="match status" value="1"/>
</dbReference>
<proteinExistence type="predicted"/>
<keyword evidence="1" id="KW-1133">Transmembrane helix</keyword>
<keyword evidence="1" id="KW-0812">Transmembrane</keyword>
<dbReference type="RefSeq" id="WP_145987134.1">
    <property type="nucleotide sequence ID" value="NZ_CP044544.1"/>
</dbReference>
<keyword evidence="1" id="KW-0472">Membrane</keyword>
<protein>
    <submittedName>
        <fullName evidence="2">Multidrug transporter</fullName>
    </submittedName>
</protein>
<evidence type="ECO:0000256" key="1">
    <source>
        <dbReference type="SAM" id="Phobius"/>
    </source>
</evidence>
<evidence type="ECO:0000313" key="2">
    <source>
        <dbReference type="EMBL" id="QFI77620.1"/>
    </source>
</evidence>
<dbReference type="KEGG" id="bbet:F8237_35610"/>